<protein>
    <recommendedName>
        <fullName evidence="6">TF-B3 domain-containing protein</fullName>
    </recommendedName>
</protein>
<proteinExistence type="predicted"/>
<evidence type="ECO:0000256" key="4">
    <source>
        <dbReference type="ARBA" id="ARBA00023163"/>
    </source>
</evidence>
<reference evidence="7" key="1">
    <citation type="journal article" date="2016" name="Nat. Genet.">
        <title>A high-quality carrot genome assembly provides new insights into carotenoid accumulation and asterid genome evolution.</title>
        <authorList>
            <person name="Iorizzo M."/>
            <person name="Ellison S."/>
            <person name="Senalik D."/>
            <person name="Zeng P."/>
            <person name="Satapoomin P."/>
            <person name="Huang J."/>
            <person name="Bowman M."/>
            <person name="Iovene M."/>
            <person name="Sanseverino W."/>
            <person name="Cavagnaro P."/>
            <person name="Yildiz M."/>
            <person name="Macko-Podgorni A."/>
            <person name="Moranska E."/>
            <person name="Grzebelus E."/>
            <person name="Grzebelus D."/>
            <person name="Ashrafi H."/>
            <person name="Zheng Z."/>
            <person name="Cheng S."/>
            <person name="Spooner D."/>
            <person name="Van Deynze A."/>
            <person name="Simon P."/>
        </authorList>
    </citation>
    <scope>NUCLEOTIDE SEQUENCE</scope>
    <source>
        <tissue evidence="7">Leaf</tissue>
    </source>
</reference>
<dbReference type="PANTHER" id="PTHR31391">
    <property type="entry name" value="B3 DOMAIN-CONTAINING PROTEIN OS11G0197600-RELATED"/>
    <property type="match status" value="1"/>
</dbReference>
<evidence type="ECO:0000256" key="1">
    <source>
        <dbReference type="ARBA" id="ARBA00004123"/>
    </source>
</evidence>
<keyword evidence="5" id="KW-0539">Nucleus</keyword>
<keyword evidence="4" id="KW-0804">Transcription</keyword>
<dbReference type="CDD" id="cd10017">
    <property type="entry name" value="B3_DNA"/>
    <property type="match status" value="1"/>
</dbReference>
<dbReference type="SUPFAM" id="SSF101936">
    <property type="entry name" value="DNA-binding pseudobarrel domain"/>
    <property type="match status" value="1"/>
</dbReference>
<dbReference type="InterPro" id="IPR003340">
    <property type="entry name" value="B3_DNA-bd"/>
</dbReference>
<dbReference type="GO" id="GO:0005634">
    <property type="term" value="C:nucleus"/>
    <property type="evidence" value="ECO:0007669"/>
    <property type="project" value="UniProtKB-SubCell"/>
</dbReference>
<dbReference type="SMART" id="SM01019">
    <property type="entry name" value="B3"/>
    <property type="match status" value="1"/>
</dbReference>
<evidence type="ECO:0000256" key="2">
    <source>
        <dbReference type="ARBA" id="ARBA00023015"/>
    </source>
</evidence>
<dbReference type="InterPro" id="IPR044837">
    <property type="entry name" value="REM16-like"/>
</dbReference>
<sequence length="505" mass="57238">MIMKKQKEEKKKKMMKKKKLLPYPTYHLQNKVWKKKKKKHCYLSHLSSSEQARNVKVIPNYGTDTVDGYLSKSRLKDIMTAPNNETSHQYMPVEEDILMPVLSADTAVHVGTDAKSTSCKRKRGMDKVAKHSGDPSSTSSIALQEAQKLVLGLPDGSPSFTKLMKSTHVSGSFWLSLPANFCERYLSKCDQKIDLEDEAGQTYQVTYLTKNHAFSGGWRGFVQAHKLSKGDVLIFQQITPLKFKVIIVRGNYHEEAEGGGEEKDDEEEEALTLLNLSSSEQGLEEEEEATAAVTLVTLSSSEQAPMEIVSSSCQLPAERPTTSTLLICDIERSLSLNIEKFQTDLRDCDVYDKLPEHLRIKYYELCCSQNKLLHRYLKGKENSIYVAGMIAGVTAISDSIRSSNLSTPLDRLRDWDRQLEGFQHLGMEVSFIRERLHRLTSLADNPDKEEGSTRIKEATSERDIIIDQVVEMNKTIDSLNKEIKRLQDKEVMDRLNYLKEAGASW</sequence>
<evidence type="ECO:0000256" key="5">
    <source>
        <dbReference type="ARBA" id="ARBA00023242"/>
    </source>
</evidence>
<keyword evidence="2" id="KW-0805">Transcription regulation</keyword>
<keyword evidence="3" id="KW-0238">DNA-binding</keyword>
<dbReference type="EMBL" id="CP093345">
    <property type="protein sequence ID" value="WOG94189.1"/>
    <property type="molecule type" value="Genomic_DNA"/>
</dbReference>
<dbReference type="PROSITE" id="PS50863">
    <property type="entry name" value="B3"/>
    <property type="match status" value="1"/>
</dbReference>
<gene>
    <name evidence="7" type="ORF">DCAR_0313482</name>
</gene>
<name>A0AAF0WR00_DAUCS</name>
<organism evidence="7 8">
    <name type="scientific">Daucus carota subsp. sativus</name>
    <name type="common">Carrot</name>
    <dbReference type="NCBI Taxonomy" id="79200"/>
    <lineage>
        <taxon>Eukaryota</taxon>
        <taxon>Viridiplantae</taxon>
        <taxon>Streptophyta</taxon>
        <taxon>Embryophyta</taxon>
        <taxon>Tracheophyta</taxon>
        <taxon>Spermatophyta</taxon>
        <taxon>Magnoliopsida</taxon>
        <taxon>eudicotyledons</taxon>
        <taxon>Gunneridae</taxon>
        <taxon>Pentapetalae</taxon>
        <taxon>asterids</taxon>
        <taxon>campanulids</taxon>
        <taxon>Apiales</taxon>
        <taxon>Apiaceae</taxon>
        <taxon>Apioideae</taxon>
        <taxon>Scandiceae</taxon>
        <taxon>Daucinae</taxon>
        <taxon>Daucus</taxon>
        <taxon>Daucus sect. Daucus</taxon>
    </lineage>
</organism>
<evidence type="ECO:0000256" key="3">
    <source>
        <dbReference type="ARBA" id="ARBA00023125"/>
    </source>
</evidence>
<dbReference type="Pfam" id="PF02362">
    <property type="entry name" value="B3"/>
    <property type="match status" value="1"/>
</dbReference>
<dbReference type="AlphaFoldDB" id="A0AAF0WR00"/>
<evidence type="ECO:0000313" key="8">
    <source>
        <dbReference type="Proteomes" id="UP000077755"/>
    </source>
</evidence>
<feature type="domain" description="TF-B3" evidence="6">
    <location>
        <begin position="160"/>
        <end position="251"/>
    </location>
</feature>
<dbReference type="InterPro" id="IPR015300">
    <property type="entry name" value="DNA-bd_pseudobarrel_sf"/>
</dbReference>
<reference evidence="7" key="2">
    <citation type="submission" date="2022-03" db="EMBL/GenBank/DDBJ databases">
        <title>Draft title - Genomic analysis of global carrot germplasm unveils the trajectory of domestication and the origin of high carotenoid orange carrot.</title>
        <authorList>
            <person name="Iorizzo M."/>
            <person name="Ellison S."/>
            <person name="Senalik D."/>
            <person name="Macko-Podgorni A."/>
            <person name="Grzebelus D."/>
            <person name="Bostan H."/>
            <person name="Rolling W."/>
            <person name="Curaba J."/>
            <person name="Simon P."/>
        </authorList>
    </citation>
    <scope>NUCLEOTIDE SEQUENCE</scope>
    <source>
        <tissue evidence="7">Leaf</tissue>
    </source>
</reference>
<evidence type="ECO:0000313" key="7">
    <source>
        <dbReference type="EMBL" id="WOG94189.1"/>
    </source>
</evidence>
<dbReference type="PANTHER" id="PTHR31391:SF101">
    <property type="entry name" value="B3 DOMAIN-CONTAINING PROTEIN OS01G0234100"/>
    <property type="match status" value="1"/>
</dbReference>
<dbReference type="Proteomes" id="UP000077755">
    <property type="component" value="Chromosome 3"/>
</dbReference>
<comment type="subcellular location">
    <subcellularLocation>
        <location evidence="1">Nucleus</location>
    </subcellularLocation>
</comment>
<evidence type="ECO:0000259" key="6">
    <source>
        <dbReference type="PROSITE" id="PS50863"/>
    </source>
</evidence>
<accession>A0AAF0WR00</accession>
<keyword evidence="8" id="KW-1185">Reference proteome</keyword>
<dbReference type="GO" id="GO:0003677">
    <property type="term" value="F:DNA binding"/>
    <property type="evidence" value="ECO:0007669"/>
    <property type="project" value="UniProtKB-KW"/>
</dbReference>
<dbReference type="Gene3D" id="2.40.330.10">
    <property type="entry name" value="DNA-binding pseudobarrel domain"/>
    <property type="match status" value="1"/>
</dbReference>